<comment type="subcellular location">
    <subcellularLocation>
        <location evidence="1 6">Membrane</location>
        <topology evidence="1 6">Multi-pass membrane protein</topology>
    </subcellularLocation>
</comment>
<name>A0A6I9TCC2_SESIN</name>
<keyword evidence="3 6" id="KW-0812">Transmembrane</keyword>
<protein>
    <recommendedName>
        <fullName evidence="6">WAT1-related protein</fullName>
    </recommendedName>
</protein>
<dbReference type="InterPro" id="IPR030184">
    <property type="entry name" value="WAT1-related"/>
</dbReference>
<dbReference type="PANTHER" id="PTHR31218">
    <property type="entry name" value="WAT1-RELATED PROTEIN"/>
    <property type="match status" value="1"/>
</dbReference>
<keyword evidence="5 6" id="KW-0472">Membrane</keyword>
<dbReference type="KEGG" id="sind:105164337"/>
<evidence type="ECO:0000256" key="3">
    <source>
        <dbReference type="ARBA" id="ARBA00022692"/>
    </source>
</evidence>
<accession>A0A6I9TCC2</accession>
<dbReference type="GO" id="GO:0016020">
    <property type="term" value="C:membrane"/>
    <property type="evidence" value="ECO:0007669"/>
    <property type="project" value="UniProtKB-SubCell"/>
</dbReference>
<evidence type="ECO:0000313" key="9">
    <source>
        <dbReference type="RefSeq" id="XP_011081261.1"/>
    </source>
</evidence>
<dbReference type="GO" id="GO:0022857">
    <property type="term" value="F:transmembrane transporter activity"/>
    <property type="evidence" value="ECO:0007669"/>
    <property type="project" value="InterPro"/>
</dbReference>
<evidence type="ECO:0000313" key="8">
    <source>
        <dbReference type="Proteomes" id="UP000504604"/>
    </source>
</evidence>
<feature type="transmembrane region" description="Helical" evidence="6">
    <location>
        <begin position="307"/>
        <end position="328"/>
    </location>
</feature>
<dbReference type="OrthoDB" id="642067at2759"/>
<evidence type="ECO:0000256" key="2">
    <source>
        <dbReference type="ARBA" id="ARBA00007635"/>
    </source>
</evidence>
<dbReference type="Proteomes" id="UP000504604">
    <property type="component" value="Linkage group LG6"/>
</dbReference>
<dbReference type="InParanoid" id="A0A6I9TCC2"/>
<reference evidence="9" key="1">
    <citation type="submission" date="2025-08" db="UniProtKB">
        <authorList>
            <consortium name="RefSeq"/>
        </authorList>
    </citation>
    <scope>IDENTIFICATION</scope>
</reference>
<dbReference type="InterPro" id="IPR000620">
    <property type="entry name" value="EamA_dom"/>
</dbReference>
<feature type="transmembrane region" description="Helical" evidence="6">
    <location>
        <begin position="12"/>
        <end position="29"/>
    </location>
</feature>
<feature type="transmembrane region" description="Helical" evidence="6">
    <location>
        <begin position="219"/>
        <end position="239"/>
    </location>
</feature>
<evidence type="ECO:0000256" key="5">
    <source>
        <dbReference type="ARBA" id="ARBA00023136"/>
    </source>
</evidence>
<feature type="transmembrane region" description="Helical" evidence="6">
    <location>
        <begin position="113"/>
        <end position="133"/>
    </location>
</feature>
<feature type="domain" description="EamA" evidence="7">
    <location>
        <begin position="189"/>
        <end position="326"/>
    </location>
</feature>
<evidence type="ECO:0000256" key="4">
    <source>
        <dbReference type="ARBA" id="ARBA00022989"/>
    </source>
</evidence>
<dbReference type="AlphaFoldDB" id="A0A6I9TCC2"/>
<dbReference type="Pfam" id="PF00892">
    <property type="entry name" value="EamA"/>
    <property type="match status" value="1"/>
</dbReference>
<keyword evidence="4 6" id="KW-1133">Transmembrane helix</keyword>
<evidence type="ECO:0000256" key="1">
    <source>
        <dbReference type="ARBA" id="ARBA00004141"/>
    </source>
</evidence>
<evidence type="ECO:0000259" key="7">
    <source>
        <dbReference type="Pfam" id="PF00892"/>
    </source>
</evidence>
<keyword evidence="8" id="KW-1185">Reference proteome</keyword>
<feature type="transmembrane region" description="Helical" evidence="6">
    <location>
        <begin position="145"/>
        <end position="167"/>
    </location>
</feature>
<feature type="transmembrane region" description="Helical" evidence="6">
    <location>
        <begin position="82"/>
        <end position="101"/>
    </location>
</feature>
<evidence type="ECO:0000256" key="6">
    <source>
        <dbReference type="RuleBase" id="RU363077"/>
    </source>
</evidence>
<feature type="transmembrane region" description="Helical" evidence="6">
    <location>
        <begin position="49"/>
        <end position="70"/>
    </location>
</feature>
<sequence>MKMVGWHSNKRDAIEDVVVIVGLVVVQFLYAGNSILLSHLLKLGFRSSFLIICSTFATSIVLSPLALFFERTQWPKRISYKLSVQLLLLSFGGVTLFQSLLMKGVSLTSPAMATAMPNLAPGLIFCMSWAFRLEKIELACRYSRAKIVGTLLCVFGAVVLSLMQSTVRDDELDVSFPSTHVFFDKQTMLGCVYLIASVVVFSSQVVLQAITLRDFPAPMSLCALTSIIGVLITVVVQRVEDQGWDPGPLTIQEMIAYSILAGSVSGMCVSFNSWAMNKRGPVIVSIFNPLATVISAIFSILTLGESFSIGSLAGMCLMFTGLYFVLWAKRKEGLLMSNDNINDLQTKYDMEKPLLS</sequence>
<dbReference type="RefSeq" id="XP_011081261.1">
    <property type="nucleotide sequence ID" value="XM_011082959.2"/>
</dbReference>
<dbReference type="GeneID" id="105164337"/>
<proteinExistence type="inferred from homology"/>
<feature type="transmembrane region" description="Helical" evidence="6">
    <location>
        <begin position="254"/>
        <end position="275"/>
    </location>
</feature>
<comment type="similarity">
    <text evidence="2 6">Belongs to the drug/metabolite transporter (DMT) superfamily. Plant drug/metabolite exporter (P-DME) (TC 2.A.7.4) family.</text>
</comment>
<organism evidence="8 9">
    <name type="scientific">Sesamum indicum</name>
    <name type="common">Oriental sesame</name>
    <name type="synonym">Sesamum orientale</name>
    <dbReference type="NCBI Taxonomy" id="4182"/>
    <lineage>
        <taxon>Eukaryota</taxon>
        <taxon>Viridiplantae</taxon>
        <taxon>Streptophyta</taxon>
        <taxon>Embryophyta</taxon>
        <taxon>Tracheophyta</taxon>
        <taxon>Spermatophyta</taxon>
        <taxon>Magnoliopsida</taxon>
        <taxon>eudicotyledons</taxon>
        <taxon>Gunneridae</taxon>
        <taxon>Pentapetalae</taxon>
        <taxon>asterids</taxon>
        <taxon>lamiids</taxon>
        <taxon>Lamiales</taxon>
        <taxon>Pedaliaceae</taxon>
        <taxon>Sesamum</taxon>
    </lineage>
</organism>
<dbReference type="SUPFAM" id="SSF103481">
    <property type="entry name" value="Multidrug resistance efflux transporter EmrE"/>
    <property type="match status" value="2"/>
</dbReference>
<feature type="transmembrane region" description="Helical" evidence="6">
    <location>
        <begin position="187"/>
        <end position="207"/>
    </location>
</feature>
<gene>
    <name evidence="9" type="primary">LOC105164337</name>
</gene>
<feature type="transmembrane region" description="Helical" evidence="6">
    <location>
        <begin position="282"/>
        <end position="301"/>
    </location>
</feature>
<dbReference type="Gramene" id="SIN_1018502.t">
    <property type="protein sequence ID" value="SIN_1018502.t"/>
    <property type="gene ID" value="SIN_1018502"/>
</dbReference>
<dbReference type="InterPro" id="IPR037185">
    <property type="entry name" value="EmrE-like"/>
</dbReference>